<evidence type="ECO:0000256" key="6">
    <source>
        <dbReference type="ARBA" id="ARBA00023136"/>
    </source>
</evidence>
<evidence type="ECO:0000256" key="7">
    <source>
        <dbReference type="RuleBase" id="RU367016"/>
    </source>
</evidence>
<dbReference type="InterPro" id="IPR032816">
    <property type="entry name" value="VTT_dom"/>
</dbReference>
<keyword evidence="3 7" id="KW-1003">Cell membrane</keyword>
<feature type="transmembrane region" description="Helical" evidence="7">
    <location>
        <begin position="170"/>
        <end position="193"/>
    </location>
</feature>
<accession>A0A1W7D126</accession>
<organism evidence="10 11">
    <name type="scientific">Streptomyces marincola</name>
    <dbReference type="NCBI Taxonomy" id="2878388"/>
    <lineage>
        <taxon>Bacteria</taxon>
        <taxon>Bacillati</taxon>
        <taxon>Actinomycetota</taxon>
        <taxon>Actinomycetes</taxon>
        <taxon>Kitasatosporales</taxon>
        <taxon>Streptomycetaceae</taxon>
        <taxon>Streptomyces</taxon>
    </lineage>
</organism>
<dbReference type="GO" id="GO:0005886">
    <property type="term" value="C:plasma membrane"/>
    <property type="evidence" value="ECO:0007669"/>
    <property type="project" value="UniProtKB-SubCell"/>
</dbReference>
<gene>
    <name evidence="10" type="ORF">CAG99_19895</name>
</gene>
<protein>
    <recommendedName>
        <fullName evidence="9">VTT domain-containing protein</fullName>
    </recommendedName>
</protein>
<comment type="caution">
    <text evidence="7">Lacks conserved residue(s) required for the propagation of feature annotation.</text>
</comment>
<comment type="similarity">
    <text evidence="2 7">Belongs to the DedA family.</text>
</comment>
<keyword evidence="5 7" id="KW-1133">Transmembrane helix</keyword>
<feature type="transmembrane region" description="Helical" evidence="7">
    <location>
        <begin position="14"/>
        <end position="36"/>
    </location>
</feature>
<dbReference type="KEGG" id="smao:CAG99_19895"/>
<evidence type="ECO:0000313" key="11">
    <source>
        <dbReference type="Proteomes" id="UP000194218"/>
    </source>
</evidence>
<evidence type="ECO:0000313" key="10">
    <source>
        <dbReference type="EMBL" id="ARQ70801.1"/>
    </source>
</evidence>
<name>A0A1W7D126_9ACTN</name>
<dbReference type="Proteomes" id="UP000194218">
    <property type="component" value="Chromosome"/>
</dbReference>
<sequence>MTDPLDALGQVPPAVAYVLVAVVVLTESILLVGAFVPTLTLLLTAGALSRAGDLDLFLVIAVAACAVVAGDCLGHRTGRVLGERLRAGRLARRVPDAAWRRAEHLMERRGGQAVFVSRFVPVVRTVTPHVAGATRLPYRRIAPYSAVAAVLWAGAEAGAGYAAAPALERVLVFGGPLLAAVLAAGAGIAFVWVRLRRRRRGGPPGRGGAPPPGGPPEGDGPQDQPPSQAPGNAAPHAPSPRTSHPGGAHRDPPGLPAPVPGRRRGRPGAGPRFRRRCTARRTPRSAEWA</sequence>
<feature type="compositionally biased region" description="Basic residues" evidence="8">
    <location>
        <begin position="261"/>
        <end position="283"/>
    </location>
</feature>
<evidence type="ECO:0000256" key="1">
    <source>
        <dbReference type="ARBA" id="ARBA00004651"/>
    </source>
</evidence>
<proteinExistence type="inferred from homology"/>
<evidence type="ECO:0000256" key="5">
    <source>
        <dbReference type="ARBA" id="ARBA00022989"/>
    </source>
</evidence>
<dbReference type="AlphaFoldDB" id="A0A1W7D126"/>
<evidence type="ECO:0000256" key="4">
    <source>
        <dbReference type="ARBA" id="ARBA00022692"/>
    </source>
</evidence>
<comment type="subcellular location">
    <subcellularLocation>
        <location evidence="1 7">Cell membrane</location>
        <topology evidence="1 7">Multi-pass membrane protein</topology>
    </subcellularLocation>
</comment>
<dbReference type="EMBL" id="CP021121">
    <property type="protein sequence ID" value="ARQ70801.1"/>
    <property type="molecule type" value="Genomic_DNA"/>
</dbReference>
<feature type="domain" description="VTT" evidence="9">
    <location>
        <begin position="36"/>
        <end position="161"/>
    </location>
</feature>
<evidence type="ECO:0000259" key="9">
    <source>
        <dbReference type="Pfam" id="PF09335"/>
    </source>
</evidence>
<reference evidence="10 11" key="1">
    <citation type="submission" date="2017-05" db="EMBL/GenBank/DDBJ databases">
        <title>Complete genome sequence of Streptomyces sp. SCSIO 03032 revealed the diverse biosynthetic pathways for its bioactive secondary metabolites.</title>
        <authorList>
            <person name="Ma L."/>
            <person name="Zhu Y."/>
            <person name="Zhang W."/>
            <person name="Zhang G."/>
            <person name="Tian X."/>
            <person name="Zhang S."/>
            <person name="Zhang C."/>
        </authorList>
    </citation>
    <scope>NUCLEOTIDE SEQUENCE [LARGE SCALE GENOMIC DNA]</scope>
    <source>
        <strain evidence="10 11">SCSIO 03032</strain>
    </source>
</reference>
<dbReference type="InterPro" id="IPR032818">
    <property type="entry name" value="DedA-like"/>
</dbReference>
<dbReference type="Pfam" id="PF09335">
    <property type="entry name" value="VTT_dom"/>
    <property type="match status" value="1"/>
</dbReference>
<feature type="region of interest" description="Disordered" evidence="8">
    <location>
        <begin position="200"/>
        <end position="289"/>
    </location>
</feature>
<keyword evidence="4 7" id="KW-0812">Transmembrane</keyword>
<dbReference type="PANTHER" id="PTHR30353">
    <property type="entry name" value="INNER MEMBRANE PROTEIN DEDA-RELATED"/>
    <property type="match status" value="1"/>
</dbReference>
<evidence type="ECO:0000256" key="8">
    <source>
        <dbReference type="SAM" id="MobiDB-lite"/>
    </source>
</evidence>
<evidence type="ECO:0000256" key="2">
    <source>
        <dbReference type="ARBA" id="ARBA00010792"/>
    </source>
</evidence>
<dbReference type="PANTHER" id="PTHR30353:SF0">
    <property type="entry name" value="TRANSMEMBRANE PROTEIN"/>
    <property type="match status" value="1"/>
</dbReference>
<dbReference type="OrthoDB" id="9813426at2"/>
<evidence type="ECO:0000256" key="3">
    <source>
        <dbReference type="ARBA" id="ARBA00022475"/>
    </source>
</evidence>
<feature type="transmembrane region" description="Helical" evidence="7">
    <location>
        <begin position="144"/>
        <end position="164"/>
    </location>
</feature>
<keyword evidence="11" id="KW-1185">Reference proteome</keyword>
<keyword evidence="6 7" id="KW-0472">Membrane</keyword>
<dbReference type="RefSeq" id="WP_086160645.1">
    <property type="nucleotide sequence ID" value="NZ_CP021121.1"/>
</dbReference>